<dbReference type="GO" id="GO:0032259">
    <property type="term" value="P:methylation"/>
    <property type="evidence" value="ECO:0007669"/>
    <property type="project" value="UniProtKB-KW"/>
</dbReference>
<dbReference type="Pfam" id="PF08241">
    <property type="entry name" value="Methyltransf_11"/>
    <property type="match status" value="1"/>
</dbReference>
<evidence type="ECO:0000256" key="2">
    <source>
        <dbReference type="ARBA" id="ARBA00022679"/>
    </source>
</evidence>
<dbReference type="EMBL" id="KZ107850">
    <property type="protein sequence ID" value="OSS46951.1"/>
    <property type="molecule type" value="Genomic_DNA"/>
</dbReference>
<dbReference type="CDD" id="cd02440">
    <property type="entry name" value="AdoMet_MTases"/>
    <property type="match status" value="1"/>
</dbReference>
<organism evidence="5 6">
    <name type="scientific">Epicoccum nigrum</name>
    <name type="common">Soil fungus</name>
    <name type="synonym">Epicoccum purpurascens</name>
    <dbReference type="NCBI Taxonomy" id="105696"/>
    <lineage>
        <taxon>Eukaryota</taxon>
        <taxon>Fungi</taxon>
        <taxon>Dikarya</taxon>
        <taxon>Ascomycota</taxon>
        <taxon>Pezizomycotina</taxon>
        <taxon>Dothideomycetes</taxon>
        <taxon>Pleosporomycetidae</taxon>
        <taxon>Pleosporales</taxon>
        <taxon>Pleosporineae</taxon>
        <taxon>Didymellaceae</taxon>
        <taxon>Epicoccum</taxon>
    </lineage>
</organism>
<dbReference type="SUPFAM" id="SSF53335">
    <property type="entry name" value="S-adenosyl-L-methionine-dependent methyltransferases"/>
    <property type="match status" value="1"/>
</dbReference>
<dbReference type="InterPro" id="IPR013216">
    <property type="entry name" value="Methyltransf_11"/>
</dbReference>
<dbReference type="Gene3D" id="3.40.50.150">
    <property type="entry name" value="Vaccinia Virus protein VP39"/>
    <property type="match status" value="1"/>
</dbReference>
<dbReference type="PANTHER" id="PTHR43464:SF19">
    <property type="entry name" value="UBIQUINONE BIOSYNTHESIS O-METHYLTRANSFERASE, MITOCHONDRIAL"/>
    <property type="match status" value="1"/>
</dbReference>
<keyword evidence="3" id="KW-0949">S-adenosyl-L-methionine</keyword>
<dbReference type="OMA" id="IEYSITM"/>
<gene>
    <name evidence="5" type="ORF">B5807_08890</name>
</gene>
<dbReference type="AlphaFoldDB" id="A0A1Y2LSS3"/>
<name>A0A1Y2LSS3_EPING</name>
<evidence type="ECO:0000313" key="5">
    <source>
        <dbReference type="EMBL" id="OSS46951.1"/>
    </source>
</evidence>
<keyword evidence="6" id="KW-1185">Reference proteome</keyword>
<accession>A0A1Y2LSS3</accession>
<feature type="domain" description="Methyltransferase type 11" evidence="4">
    <location>
        <begin position="52"/>
        <end position="151"/>
    </location>
</feature>
<keyword evidence="2" id="KW-0808">Transferase</keyword>
<dbReference type="InterPro" id="IPR029063">
    <property type="entry name" value="SAM-dependent_MTases_sf"/>
</dbReference>
<proteinExistence type="predicted"/>
<keyword evidence="1" id="KW-0489">Methyltransferase</keyword>
<evidence type="ECO:0000259" key="4">
    <source>
        <dbReference type="Pfam" id="PF08241"/>
    </source>
</evidence>
<evidence type="ECO:0000313" key="6">
    <source>
        <dbReference type="Proteomes" id="UP000193240"/>
    </source>
</evidence>
<sequence length="273" mass="30439">MATKALVEDYYDAHAEAEQRRLDEARLEYEITKRIINTCITSLEIQHANIIDIGGGPGRYAIRLAQQGHKVILNDLSSKNLTIAKTNAQTAGVVLEDVVHANALDITLHAAPASFDIVLCLGPLYHLTLLEERERVVSNALALAKPGAYVMLAYVTVFGHLRDVARRDPARLVSEWGFYEKYVRTGVYDRRSDNESFHVYPRDVERELKCVKGGAEVVKMVSCEGFLGFDTARALAGAGDEEMERWVDVVMQSADHPHTFSSAEHLVVVLKKF</sequence>
<dbReference type="InParanoid" id="A0A1Y2LSS3"/>
<reference evidence="5 6" key="1">
    <citation type="journal article" date="2017" name="Genome Announc.">
        <title>Genome sequence of the saprophytic ascomycete Epicoccum nigrum ICMP 19927 strain isolated from New Zealand.</title>
        <authorList>
            <person name="Fokin M."/>
            <person name="Fleetwood D."/>
            <person name="Weir B.S."/>
            <person name="Villas-Boas S.G."/>
        </authorList>
    </citation>
    <scope>NUCLEOTIDE SEQUENCE [LARGE SCALE GENOMIC DNA]</scope>
    <source>
        <strain evidence="5 6">ICMP 19927</strain>
    </source>
</reference>
<evidence type="ECO:0000256" key="3">
    <source>
        <dbReference type="ARBA" id="ARBA00022691"/>
    </source>
</evidence>
<dbReference type="STRING" id="105696.A0A1Y2LSS3"/>
<evidence type="ECO:0000256" key="1">
    <source>
        <dbReference type="ARBA" id="ARBA00022603"/>
    </source>
</evidence>
<protein>
    <recommendedName>
        <fullName evidence="4">Methyltransferase type 11 domain-containing protein</fullName>
    </recommendedName>
</protein>
<dbReference type="GO" id="GO:0008757">
    <property type="term" value="F:S-adenosylmethionine-dependent methyltransferase activity"/>
    <property type="evidence" value="ECO:0007669"/>
    <property type="project" value="InterPro"/>
</dbReference>
<dbReference type="PANTHER" id="PTHR43464">
    <property type="entry name" value="METHYLTRANSFERASE"/>
    <property type="match status" value="1"/>
</dbReference>
<dbReference type="Proteomes" id="UP000193240">
    <property type="component" value="Unassembled WGS sequence"/>
</dbReference>